<comment type="caution">
    <text evidence="2">The sequence shown here is derived from an EMBL/GenBank/DDBJ whole genome shotgun (WGS) entry which is preliminary data.</text>
</comment>
<evidence type="ECO:0000259" key="1">
    <source>
        <dbReference type="Pfam" id="PF13568"/>
    </source>
</evidence>
<dbReference type="EMBL" id="AWEY01000008">
    <property type="protein sequence ID" value="ERK39901.1"/>
    <property type="molecule type" value="Genomic_DNA"/>
</dbReference>
<sequence>MKRTIWVIACSLLLVGRMAGQRQTVQNRPYADLRQFHFGIQLGTHVQDLELTNVGMQTIVSDGGEQAQRLITTDQNRWDPGFHVGVLGEYRLTENLQFRIAPTLFFGSRHIRFQDIGTAEKVVEEHRQNLKTVYIATAAELIFAGPRFNNTRPYVVGGVSPMLNLNGKSHDYIKLKPYDIFAELGLGVDLYLPYFKLRPELKFMFGLLDCLDKAHAGKLKDKSMLPYANSMKEARSRIVALCFYFE</sequence>
<gene>
    <name evidence="2" type="ORF">HMPREF9135_0191</name>
</gene>
<feature type="domain" description="Outer membrane protein beta-barrel" evidence="1">
    <location>
        <begin position="26"/>
        <end position="210"/>
    </location>
</feature>
<dbReference type="InterPro" id="IPR025665">
    <property type="entry name" value="Beta-barrel_OMP_2"/>
</dbReference>
<dbReference type="RefSeq" id="WP_021589030.1">
    <property type="nucleotide sequence ID" value="NZ_AWEY01000008.1"/>
</dbReference>
<keyword evidence="3" id="KW-1185">Reference proteome</keyword>
<dbReference type="Pfam" id="PF13568">
    <property type="entry name" value="OMP_b-brl_2"/>
    <property type="match status" value="1"/>
</dbReference>
<reference evidence="2 3" key="1">
    <citation type="submission" date="2013-08" db="EMBL/GenBank/DDBJ databases">
        <authorList>
            <person name="Durkin A.S."/>
            <person name="Haft D.R."/>
            <person name="McCorrison J."/>
            <person name="Torralba M."/>
            <person name="Gillis M."/>
            <person name="Haft D.H."/>
            <person name="Methe B."/>
            <person name="Sutton G."/>
            <person name="Nelson K.E."/>
        </authorList>
    </citation>
    <scope>NUCLEOTIDE SEQUENCE [LARGE SCALE GENOMIC DNA]</scope>
    <source>
        <strain evidence="2 3">F0067</strain>
    </source>
</reference>
<evidence type="ECO:0000313" key="3">
    <source>
        <dbReference type="Proteomes" id="UP000016648"/>
    </source>
</evidence>
<protein>
    <submittedName>
        <fullName evidence="2">Outer membrane protein beta-barrel domain protein</fullName>
    </submittedName>
</protein>
<organism evidence="2 3">
    <name type="scientific">Segatella baroniae F0067</name>
    <dbReference type="NCBI Taxonomy" id="1115809"/>
    <lineage>
        <taxon>Bacteria</taxon>
        <taxon>Pseudomonadati</taxon>
        <taxon>Bacteroidota</taxon>
        <taxon>Bacteroidia</taxon>
        <taxon>Bacteroidales</taxon>
        <taxon>Prevotellaceae</taxon>
        <taxon>Segatella</taxon>
    </lineage>
</organism>
<name>U2P6X1_9BACT</name>
<dbReference type="Proteomes" id="UP000016648">
    <property type="component" value="Unassembled WGS sequence"/>
</dbReference>
<dbReference type="PATRIC" id="fig|1115809.3.peg.665"/>
<evidence type="ECO:0000313" key="2">
    <source>
        <dbReference type="EMBL" id="ERK39901.1"/>
    </source>
</evidence>
<proteinExistence type="predicted"/>
<dbReference type="AlphaFoldDB" id="U2P6X1"/>
<accession>U2P6X1</accession>